<feature type="transmembrane region" description="Helical" evidence="2">
    <location>
        <begin position="17"/>
        <end position="38"/>
    </location>
</feature>
<evidence type="ECO:0000259" key="3">
    <source>
        <dbReference type="PROSITE" id="PS50963"/>
    </source>
</evidence>
<proteinExistence type="predicted"/>
<sequence>MAVTVESATLSSELYDFISNIITSPLLLILVGLVLIAMTIKSSSSSTGSSTGSTSSTGVLETILIAVFLFLVLINGVLYFFGVDITTTLSDFFTNNPKINVNVTDLGIRSEVFHIPGNHYVYPDAKALCQAYGARMATYDEVEESYKKGGEWCSYGWSEGQMALFPTQKDTWNNLQSKEGHENDCGRPGINGGFIDNPAVRFGANCYGVKPRMTETEKELMEEEQNQETPVESREEKIIDERADFYKDKLSNVLVSPFNSDKWNGYRRI</sequence>
<feature type="domain" description="Link" evidence="3">
    <location>
        <begin position="107"/>
        <end position="208"/>
    </location>
</feature>
<dbReference type="Pfam" id="PF00193">
    <property type="entry name" value="Xlink"/>
    <property type="match status" value="1"/>
</dbReference>
<dbReference type="InterPro" id="IPR000538">
    <property type="entry name" value="Link_dom"/>
</dbReference>
<protein>
    <recommendedName>
        <fullName evidence="3">Link domain-containing protein</fullName>
    </recommendedName>
</protein>
<organism evidence="4">
    <name type="scientific">viral metagenome</name>
    <dbReference type="NCBI Taxonomy" id="1070528"/>
    <lineage>
        <taxon>unclassified sequences</taxon>
        <taxon>metagenomes</taxon>
        <taxon>organismal metagenomes</taxon>
    </lineage>
</organism>
<feature type="transmembrane region" description="Helical" evidence="2">
    <location>
        <begin position="59"/>
        <end position="81"/>
    </location>
</feature>
<dbReference type="GO" id="GO:0005540">
    <property type="term" value="F:hyaluronic acid binding"/>
    <property type="evidence" value="ECO:0007669"/>
    <property type="project" value="InterPro"/>
</dbReference>
<keyword evidence="2" id="KW-1133">Transmembrane helix</keyword>
<reference evidence="4" key="1">
    <citation type="journal article" date="2020" name="Nature">
        <title>Giant virus diversity and host interactions through global metagenomics.</title>
        <authorList>
            <person name="Schulz F."/>
            <person name="Roux S."/>
            <person name="Paez-Espino D."/>
            <person name="Jungbluth S."/>
            <person name="Walsh D.A."/>
            <person name="Denef V.J."/>
            <person name="McMahon K.D."/>
            <person name="Konstantinidis K.T."/>
            <person name="Eloe-Fadrosh E.A."/>
            <person name="Kyrpides N.C."/>
            <person name="Woyke T."/>
        </authorList>
    </citation>
    <scope>NUCLEOTIDE SEQUENCE</scope>
    <source>
        <strain evidence="4">GVMAG-S-1016713-123</strain>
    </source>
</reference>
<dbReference type="AlphaFoldDB" id="A0A6C0LXS7"/>
<dbReference type="PROSITE" id="PS50963">
    <property type="entry name" value="LINK_2"/>
    <property type="match status" value="1"/>
</dbReference>
<keyword evidence="1" id="KW-1015">Disulfide bond</keyword>
<dbReference type="Gene3D" id="3.10.100.10">
    <property type="entry name" value="Mannose-Binding Protein A, subunit A"/>
    <property type="match status" value="1"/>
</dbReference>
<dbReference type="InterPro" id="IPR016186">
    <property type="entry name" value="C-type_lectin-like/link_sf"/>
</dbReference>
<dbReference type="EMBL" id="MN740569">
    <property type="protein sequence ID" value="QHU34394.1"/>
    <property type="molecule type" value="Genomic_DNA"/>
</dbReference>
<keyword evidence="2" id="KW-0472">Membrane</keyword>
<dbReference type="GO" id="GO:0007155">
    <property type="term" value="P:cell adhesion"/>
    <property type="evidence" value="ECO:0007669"/>
    <property type="project" value="InterPro"/>
</dbReference>
<keyword evidence="2" id="KW-0812">Transmembrane</keyword>
<evidence type="ECO:0000256" key="1">
    <source>
        <dbReference type="ARBA" id="ARBA00023157"/>
    </source>
</evidence>
<dbReference type="SUPFAM" id="SSF56436">
    <property type="entry name" value="C-type lectin-like"/>
    <property type="match status" value="1"/>
</dbReference>
<name>A0A6C0LXS7_9ZZZZ</name>
<evidence type="ECO:0000313" key="4">
    <source>
        <dbReference type="EMBL" id="QHU34394.1"/>
    </source>
</evidence>
<accession>A0A6C0LXS7</accession>
<dbReference type="SMART" id="SM00445">
    <property type="entry name" value="LINK"/>
    <property type="match status" value="1"/>
</dbReference>
<dbReference type="InterPro" id="IPR016187">
    <property type="entry name" value="CTDL_fold"/>
</dbReference>
<evidence type="ECO:0000256" key="2">
    <source>
        <dbReference type="SAM" id="Phobius"/>
    </source>
</evidence>